<dbReference type="Proteomes" id="UP000050525">
    <property type="component" value="Unassembled WGS sequence"/>
</dbReference>
<protein>
    <submittedName>
        <fullName evidence="1">Uncharacterized protein</fullName>
    </submittedName>
</protein>
<comment type="caution">
    <text evidence="1">The sequence shown here is derived from an EMBL/GenBank/DDBJ whole genome shotgun (WGS) entry which is preliminary data.</text>
</comment>
<evidence type="ECO:0000313" key="2">
    <source>
        <dbReference type="Proteomes" id="UP000050525"/>
    </source>
</evidence>
<gene>
    <name evidence="1" type="ORF">Y1Q_0000651</name>
</gene>
<proteinExistence type="predicted"/>
<accession>A0A151MBX6</accession>
<name>A0A151MBX6_ALLMI</name>
<sequence>MWWCPVRIIRSPFTAGFTGNGLWQESKPGLQFTLMETYKVVKLSVIHDGDFTKRKVLNTFEENQTKKIKQLCTEVYVPTGKHKVYFSSGKV</sequence>
<dbReference type="EMBL" id="AKHW03006283">
    <property type="protein sequence ID" value="KYO22023.1"/>
    <property type="molecule type" value="Genomic_DNA"/>
</dbReference>
<reference evidence="1 2" key="1">
    <citation type="journal article" date="2012" name="Genome Biol.">
        <title>Sequencing three crocodilian genomes to illuminate the evolution of archosaurs and amniotes.</title>
        <authorList>
            <person name="St John J.A."/>
            <person name="Braun E.L."/>
            <person name="Isberg S.R."/>
            <person name="Miles L.G."/>
            <person name="Chong A.Y."/>
            <person name="Gongora J."/>
            <person name="Dalzell P."/>
            <person name="Moran C."/>
            <person name="Bed'hom B."/>
            <person name="Abzhanov A."/>
            <person name="Burgess S.C."/>
            <person name="Cooksey A.M."/>
            <person name="Castoe T.A."/>
            <person name="Crawford N.G."/>
            <person name="Densmore L.D."/>
            <person name="Drew J.C."/>
            <person name="Edwards S.V."/>
            <person name="Faircloth B.C."/>
            <person name="Fujita M.K."/>
            <person name="Greenwold M.J."/>
            <person name="Hoffmann F.G."/>
            <person name="Howard J.M."/>
            <person name="Iguchi T."/>
            <person name="Janes D.E."/>
            <person name="Khan S.Y."/>
            <person name="Kohno S."/>
            <person name="de Koning A.J."/>
            <person name="Lance S.L."/>
            <person name="McCarthy F.M."/>
            <person name="McCormack J.E."/>
            <person name="Merchant M.E."/>
            <person name="Peterson D.G."/>
            <person name="Pollock D.D."/>
            <person name="Pourmand N."/>
            <person name="Raney B.J."/>
            <person name="Roessler K.A."/>
            <person name="Sanford J.R."/>
            <person name="Sawyer R.H."/>
            <person name="Schmidt C.J."/>
            <person name="Triplett E.W."/>
            <person name="Tuberville T.D."/>
            <person name="Venegas-Anaya M."/>
            <person name="Howard J.T."/>
            <person name="Jarvis E.D."/>
            <person name="Guillette L.J.Jr."/>
            <person name="Glenn T.C."/>
            <person name="Green R.E."/>
            <person name="Ray D.A."/>
        </authorList>
    </citation>
    <scope>NUCLEOTIDE SEQUENCE [LARGE SCALE GENOMIC DNA]</scope>
    <source>
        <strain evidence="1">KSC_2009_1</strain>
    </source>
</reference>
<evidence type="ECO:0000313" key="1">
    <source>
        <dbReference type="EMBL" id="KYO22023.1"/>
    </source>
</evidence>
<keyword evidence="2" id="KW-1185">Reference proteome</keyword>
<organism evidence="1 2">
    <name type="scientific">Alligator mississippiensis</name>
    <name type="common">American alligator</name>
    <dbReference type="NCBI Taxonomy" id="8496"/>
    <lineage>
        <taxon>Eukaryota</taxon>
        <taxon>Metazoa</taxon>
        <taxon>Chordata</taxon>
        <taxon>Craniata</taxon>
        <taxon>Vertebrata</taxon>
        <taxon>Euteleostomi</taxon>
        <taxon>Archelosauria</taxon>
        <taxon>Archosauria</taxon>
        <taxon>Crocodylia</taxon>
        <taxon>Alligatoridae</taxon>
        <taxon>Alligatorinae</taxon>
        <taxon>Alligator</taxon>
    </lineage>
</organism>
<dbReference type="AlphaFoldDB" id="A0A151MBX6"/>